<gene>
    <name evidence="8" type="ORF">CWC19_01760</name>
</gene>
<dbReference type="GO" id="GO:0008033">
    <property type="term" value="P:tRNA processing"/>
    <property type="evidence" value="ECO:0007669"/>
    <property type="project" value="UniProtKB-UniRule"/>
</dbReference>
<dbReference type="EC" id="2.1.1.223" evidence="6"/>
<reference evidence="8 9" key="1">
    <citation type="submission" date="2018-01" db="EMBL/GenBank/DDBJ databases">
        <authorList>
            <person name="Paulsen S."/>
            <person name="Gram L.K."/>
        </authorList>
    </citation>
    <scope>NUCLEOTIDE SEQUENCE [LARGE SCALE GENOMIC DNA]</scope>
    <source>
        <strain evidence="8 9">S3790</strain>
    </source>
</reference>
<dbReference type="GO" id="GO:0016430">
    <property type="term" value="F:tRNA (adenine-N6)-methyltransferase activity"/>
    <property type="evidence" value="ECO:0007669"/>
    <property type="project" value="UniProtKB-UniRule"/>
</dbReference>
<sequence length="233" mass="25809">MAGFAFKQFKVQQNNTAMKVSTDGILLGAWANIGDASRLLDIGTGTGLLALMCKQRNQSLAIDAVEIDEQAVKDARTNIKNSPWPDITVHQCAIQDFSSETKFDVVISNPPYFNHSLHSPDSARTKARHTVGLSFSELLSAFIRVSHSHSALTVILPCIEADIFTEHANVMGLHLHRVCHVQTTPTKPVSRRLMAFSLIPNKSMCVSALCVRNSDNTYTPEYITLCQNFYLKM</sequence>
<keyword evidence="4 6" id="KW-0949">S-adenosyl-L-methionine</keyword>
<dbReference type="AlphaFoldDB" id="A0A5S3VD63"/>
<evidence type="ECO:0000313" key="8">
    <source>
        <dbReference type="EMBL" id="TMO70189.1"/>
    </source>
</evidence>
<dbReference type="Pfam" id="PF05175">
    <property type="entry name" value="MTS"/>
    <property type="match status" value="1"/>
</dbReference>
<keyword evidence="3 6" id="KW-0808">Transferase</keyword>
<comment type="catalytic activity">
    <reaction evidence="6">
        <text>adenosine(37) in tRNA1(Val) + S-adenosyl-L-methionine = N(6)-methyladenosine(37) in tRNA1(Val) + S-adenosyl-L-homocysteine + H(+)</text>
        <dbReference type="Rhea" id="RHEA:43160"/>
        <dbReference type="Rhea" id="RHEA-COMP:10369"/>
        <dbReference type="Rhea" id="RHEA-COMP:10370"/>
        <dbReference type="ChEBI" id="CHEBI:15378"/>
        <dbReference type="ChEBI" id="CHEBI:57856"/>
        <dbReference type="ChEBI" id="CHEBI:59789"/>
        <dbReference type="ChEBI" id="CHEBI:74411"/>
        <dbReference type="ChEBI" id="CHEBI:74449"/>
        <dbReference type="EC" id="2.1.1.223"/>
    </reaction>
</comment>
<protein>
    <recommendedName>
        <fullName evidence="6">tRNA1(Val) (adenine(37)-N6)-methyltransferase</fullName>
        <ecNumber evidence="6">2.1.1.223</ecNumber>
    </recommendedName>
    <alternativeName>
        <fullName evidence="6">tRNA m6A37 methyltransferase</fullName>
    </alternativeName>
</protein>
<name>A0A5S3VD63_9GAMM</name>
<dbReference type="SUPFAM" id="SSF53335">
    <property type="entry name" value="S-adenosyl-L-methionine-dependent methyltransferases"/>
    <property type="match status" value="1"/>
</dbReference>
<dbReference type="EMBL" id="PNBX01000006">
    <property type="protein sequence ID" value="TMO70189.1"/>
    <property type="molecule type" value="Genomic_DNA"/>
</dbReference>
<keyword evidence="5 6" id="KW-0819">tRNA processing</keyword>
<reference evidence="9" key="2">
    <citation type="submission" date="2019-06" db="EMBL/GenBank/DDBJ databases">
        <title>Co-occurence of chitin degradation, pigmentation and bioactivity in marine Pseudoalteromonas.</title>
        <authorList>
            <person name="Sonnenschein E.C."/>
            <person name="Bech P.K."/>
        </authorList>
    </citation>
    <scope>NUCLEOTIDE SEQUENCE [LARGE SCALE GENOMIC DNA]</scope>
    <source>
        <strain evidence="9">S3790</strain>
    </source>
</reference>
<accession>A0A5S3VD63</accession>
<dbReference type="PROSITE" id="PS00092">
    <property type="entry name" value="N6_MTASE"/>
    <property type="match status" value="1"/>
</dbReference>
<dbReference type="PANTHER" id="PTHR47739">
    <property type="entry name" value="TRNA1(VAL) (ADENINE(37)-N6)-METHYLTRANSFERASE"/>
    <property type="match status" value="1"/>
</dbReference>
<dbReference type="GO" id="GO:0003676">
    <property type="term" value="F:nucleic acid binding"/>
    <property type="evidence" value="ECO:0007669"/>
    <property type="project" value="InterPro"/>
</dbReference>
<dbReference type="GO" id="GO:0032259">
    <property type="term" value="P:methylation"/>
    <property type="evidence" value="ECO:0007669"/>
    <property type="project" value="UniProtKB-KW"/>
</dbReference>
<evidence type="ECO:0000259" key="7">
    <source>
        <dbReference type="Pfam" id="PF05175"/>
    </source>
</evidence>
<dbReference type="InterPro" id="IPR007848">
    <property type="entry name" value="Small_mtfrase_dom"/>
</dbReference>
<evidence type="ECO:0000256" key="1">
    <source>
        <dbReference type="ARBA" id="ARBA00022490"/>
    </source>
</evidence>
<dbReference type="Gene3D" id="3.40.50.150">
    <property type="entry name" value="Vaccinia Virus protein VP39"/>
    <property type="match status" value="1"/>
</dbReference>
<dbReference type="HAMAP" id="MF_01872">
    <property type="entry name" value="tRNA_methyltr_YfiC"/>
    <property type="match status" value="1"/>
</dbReference>
<comment type="caution">
    <text evidence="8">The sequence shown here is derived from an EMBL/GenBank/DDBJ whole genome shotgun (WGS) entry which is preliminary data.</text>
</comment>
<comment type="subcellular location">
    <subcellularLocation>
        <location evidence="6">Cytoplasm</location>
    </subcellularLocation>
</comment>
<dbReference type="InterPro" id="IPR002052">
    <property type="entry name" value="DNA_methylase_N6_adenine_CS"/>
</dbReference>
<evidence type="ECO:0000256" key="4">
    <source>
        <dbReference type="ARBA" id="ARBA00022691"/>
    </source>
</evidence>
<evidence type="ECO:0000256" key="2">
    <source>
        <dbReference type="ARBA" id="ARBA00022603"/>
    </source>
</evidence>
<dbReference type="RefSeq" id="WP_138589703.1">
    <property type="nucleotide sequence ID" value="NZ_PNBX01000006.1"/>
</dbReference>
<dbReference type="Proteomes" id="UP000307217">
    <property type="component" value="Unassembled WGS sequence"/>
</dbReference>
<evidence type="ECO:0000313" key="9">
    <source>
        <dbReference type="Proteomes" id="UP000307217"/>
    </source>
</evidence>
<dbReference type="PANTHER" id="PTHR47739:SF1">
    <property type="entry name" value="TRNA1(VAL) (ADENINE(37)-N6)-METHYLTRANSFERASE"/>
    <property type="match status" value="1"/>
</dbReference>
<feature type="domain" description="Methyltransferase small" evidence="7">
    <location>
        <begin position="36"/>
        <end position="116"/>
    </location>
</feature>
<keyword evidence="2 6" id="KW-0489">Methyltransferase</keyword>
<evidence type="ECO:0000256" key="5">
    <source>
        <dbReference type="ARBA" id="ARBA00022694"/>
    </source>
</evidence>
<comment type="function">
    <text evidence="6">Specifically methylates the adenine in position 37 of tRNA(1)(Val) (anticodon cmo5UAC).</text>
</comment>
<keyword evidence="1 6" id="KW-0963">Cytoplasm</keyword>
<dbReference type="InterPro" id="IPR050210">
    <property type="entry name" value="tRNA_Adenine-N(6)_MTase"/>
</dbReference>
<dbReference type="GO" id="GO:0005737">
    <property type="term" value="C:cytoplasm"/>
    <property type="evidence" value="ECO:0007669"/>
    <property type="project" value="UniProtKB-SubCell"/>
</dbReference>
<organism evidence="8 9">
    <name type="scientific">Pseudoalteromonas aurantia</name>
    <dbReference type="NCBI Taxonomy" id="43654"/>
    <lineage>
        <taxon>Bacteria</taxon>
        <taxon>Pseudomonadati</taxon>
        <taxon>Pseudomonadota</taxon>
        <taxon>Gammaproteobacteria</taxon>
        <taxon>Alteromonadales</taxon>
        <taxon>Pseudoalteromonadaceae</taxon>
        <taxon>Pseudoalteromonas</taxon>
    </lineage>
</organism>
<comment type="similarity">
    <text evidence="6">Belongs to the methyltransferase superfamily. tRNA (adenine-N(6)-)-methyltransferase family.</text>
</comment>
<proteinExistence type="inferred from homology"/>
<dbReference type="InterPro" id="IPR029063">
    <property type="entry name" value="SAM-dependent_MTases_sf"/>
</dbReference>
<dbReference type="InterPro" id="IPR022882">
    <property type="entry name" value="tRNA_adenine-N6_MeTrfase"/>
</dbReference>
<evidence type="ECO:0000256" key="3">
    <source>
        <dbReference type="ARBA" id="ARBA00022679"/>
    </source>
</evidence>
<dbReference type="OrthoDB" id="5383291at2"/>
<dbReference type="CDD" id="cd02440">
    <property type="entry name" value="AdoMet_MTases"/>
    <property type="match status" value="1"/>
</dbReference>
<evidence type="ECO:0000256" key="6">
    <source>
        <dbReference type="HAMAP-Rule" id="MF_01872"/>
    </source>
</evidence>